<evidence type="ECO:0000256" key="6">
    <source>
        <dbReference type="SAM" id="MobiDB-lite"/>
    </source>
</evidence>
<dbReference type="GO" id="GO:0005524">
    <property type="term" value="F:ATP binding"/>
    <property type="evidence" value="ECO:0007669"/>
    <property type="project" value="UniProtKB-KW"/>
</dbReference>
<protein>
    <submittedName>
        <fullName evidence="8">2-dehydro-3-deoxygluconokinase</fullName>
    </submittedName>
</protein>
<proteinExistence type="inferred from homology"/>
<evidence type="ECO:0000313" key="8">
    <source>
        <dbReference type="EMBL" id="PRY68408.1"/>
    </source>
</evidence>
<keyword evidence="5" id="KW-0067">ATP-binding</keyword>
<evidence type="ECO:0000256" key="5">
    <source>
        <dbReference type="ARBA" id="ARBA00022840"/>
    </source>
</evidence>
<reference evidence="8 9" key="1">
    <citation type="submission" date="2018-03" db="EMBL/GenBank/DDBJ databases">
        <title>Genomic Encyclopedia of Type Strains, Phase III (KMG-III): the genomes of soil and plant-associated and newly described type strains.</title>
        <authorList>
            <person name="Whitman W."/>
        </authorList>
    </citation>
    <scope>NUCLEOTIDE SEQUENCE [LARGE SCALE GENOMIC DNA]</scope>
    <source>
        <strain evidence="8 9">CGMCC 1.12484</strain>
    </source>
</reference>
<evidence type="ECO:0000259" key="7">
    <source>
        <dbReference type="Pfam" id="PF00294"/>
    </source>
</evidence>
<dbReference type="RefSeq" id="WP_106211848.1">
    <property type="nucleotide sequence ID" value="NZ_PVTL01000004.1"/>
</dbReference>
<feature type="compositionally biased region" description="Polar residues" evidence="6">
    <location>
        <begin position="336"/>
        <end position="347"/>
    </location>
</feature>
<dbReference type="InterPro" id="IPR011611">
    <property type="entry name" value="PfkB_dom"/>
</dbReference>
<dbReference type="OrthoDB" id="9808601at2"/>
<dbReference type="PROSITE" id="PS00584">
    <property type="entry name" value="PFKB_KINASES_2"/>
    <property type="match status" value="1"/>
</dbReference>
<dbReference type="InterPro" id="IPR029056">
    <property type="entry name" value="Ribokinase-like"/>
</dbReference>
<dbReference type="EMBL" id="PVTL01000004">
    <property type="protein sequence ID" value="PRY68408.1"/>
    <property type="molecule type" value="Genomic_DNA"/>
</dbReference>
<dbReference type="CDD" id="cd01166">
    <property type="entry name" value="KdgK"/>
    <property type="match status" value="1"/>
</dbReference>
<dbReference type="SUPFAM" id="SSF53613">
    <property type="entry name" value="Ribokinase-like"/>
    <property type="match status" value="1"/>
</dbReference>
<dbReference type="Pfam" id="PF00294">
    <property type="entry name" value="PfkB"/>
    <property type="match status" value="1"/>
</dbReference>
<dbReference type="AlphaFoldDB" id="A0A2T0VE12"/>
<dbReference type="Gene3D" id="3.40.1190.20">
    <property type="match status" value="1"/>
</dbReference>
<dbReference type="PANTHER" id="PTHR43085">
    <property type="entry name" value="HEXOKINASE FAMILY MEMBER"/>
    <property type="match status" value="1"/>
</dbReference>
<dbReference type="InterPro" id="IPR050306">
    <property type="entry name" value="PfkB_Carbo_kinase"/>
</dbReference>
<evidence type="ECO:0000313" key="9">
    <source>
        <dbReference type="Proteomes" id="UP000237983"/>
    </source>
</evidence>
<dbReference type="GO" id="GO:0016301">
    <property type="term" value="F:kinase activity"/>
    <property type="evidence" value="ECO:0007669"/>
    <property type="project" value="UniProtKB-KW"/>
</dbReference>
<comment type="caution">
    <text evidence="8">The sequence shown here is derived from an EMBL/GenBank/DDBJ whole genome shotgun (WGS) entry which is preliminary data.</text>
</comment>
<sequence length="347" mass="36099">MSEAPDSPDPHGAGVAPGSALAPELLAVGETMAMVAPHAGDRLGEAQHFRLDAGGAESNVAAHVAALGHRAAWFSRLGDDSLGHRVVAQLSERQVDVSSVVFDPNNPTGVYFKDPGHGVRYYRAGSAASCLTAEDADAVSLVGVRILHVSGITAAISPSAAEFLDRMIDRAREAGVLVSFDVNHRLALWDCAAAAAVLESLARRADLVFTGRDEAESLWGTVEPAAIRAKFSEVPELVVKDGDIGASVYLSGPNSSDDEFFEPSHVVSVVDVVGAGDAFAGGYLAALLDGLPPRDRLRAGHHRAALTLQTTGDSVGDAPRELGNAPSEPIGDASHRPQTPSNESVLQ</sequence>
<keyword evidence="2" id="KW-0808">Transferase</keyword>
<evidence type="ECO:0000256" key="3">
    <source>
        <dbReference type="ARBA" id="ARBA00022741"/>
    </source>
</evidence>
<accession>A0A2T0VE12</accession>
<feature type="region of interest" description="Disordered" evidence="6">
    <location>
        <begin position="308"/>
        <end position="347"/>
    </location>
</feature>
<dbReference type="PANTHER" id="PTHR43085:SF1">
    <property type="entry name" value="PSEUDOURIDINE KINASE-RELATED"/>
    <property type="match status" value="1"/>
</dbReference>
<name>A0A2T0VE12_9MICO</name>
<evidence type="ECO:0000256" key="2">
    <source>
        <dbReference type="ARBA" id="ARBA00022679"/>
    </source>
</evidence>
<dbReference type="InterPro" id="IPR002173">
    <property type="entry name" value="Carboh/pur_kinase_PfkB_CS"/>
</dbReference>
<keyword evidence="9" id="KW-1185">Reference proteome</keyword>
<keyword evidence="3" id="KW-0547">Nucleotide-binding</keyword>
<keyword evidence="4 8" id="KW-0418">Kinase</keyword>
<organism evidence="8 9">
    <name type="scientific">Glaciihabitans tibetensis</name>
    <dbReference type="NCBI Taxonomy" id="1266600"/>
    <lineage>
        <taxon>Bacteria</taxon>
        <taxon>Bacillati</taxon>
        <taxon>Actinomycetota</taxon>
        <taxon>Actinomycetes</taxon>
        <taxon>Micrococcales</taxon>
        <taxon>Microbacteriaceae</taxon>
        <taxon>Glaciihabitans</taxon>
    </lineage>
</organism>
<comment type="similarity">
    <text evidence="1">Belongs to the carbohydrate kinase PfkB family.</text>
</comment>
<feature type="domain" description="Carbohydrate kinase PfkB" evidence="7">
    <location>
        <begin position="24"/>
        <end position="314"/>
    </location>
</feature>
<evidence type="ECO:0000256" key="1">
    <source>
        <dbReference type="ARBA" id="ARBA00010688"/>
    </source>
</evidence>
<evidence type="ECO:0000256" key="4">
    <source>
        <dbReference type="ARBA" id="ARBA00022777"/>
    </source>
</evidence>
<dbReference type="Proteomes" id="UP000237983">
    <property type="component" value="Unassembled WGS sequence"/>
</dbReference>
<gene>
    <name evidence="8" type="ORF">B0I08_104110</name>
</gene>